<sequence>MDQRKAPTEGVELMRNFTSTMNRLKGKGDADVSHSRMSSRVAQNPNSGSICLKVYKELPNLNARINSRVSKNPNSGSLSSSEAVLNEEGTKGSNPICEVSNLAGTSTVRVSNYPTAFNNLNVHTRNIGDMDASIVHNIDDVAKLFGVPLNTLKDIDDFVQELQLGKRDVTITNKDSPSDPIVQSVDNNTKSTSYIGAAGASAMAQPQVNFKLSPLVADPIFNGVNISIPQKVFEKVGLEAVLESGPWIVPNTLIILKKWSMSTSLLKEELTRIPIWVNSEADLVDSVTIGILSLSGDDFTKETIRVEYEWRPPVCDVCKIFGHVHDHCPKKVKRKGKSKSTNGGQFVGPSFKQTVRYEPKATPNTLKKGATNLSNPSTSSSMLKTAETSSKQDSFTTSNSFFALNDDEEDEEEVENVYDELANLFKTDGSLSFMAAAG</sequence>
<proteinExistence type="predicted"/>
<feature type="compositionally biased region" description="Polar residues" evidence="1">
    <location>
        <begin position="371"/>
        <end position="393"/>
    </location>
</feature>
<feature type="region of interest" description="Disordered" evidence="1">
    <location>
        <begin position="362"/>
        <end position="393"/>
    </location>
</feature>
<gene>
    <name evidence="2" type="ORF">Tci_168208</name>
</gene>
<evidence type="ECO:0000256" key="1">
    <source>
        <dbReference type="SAM" id="MobiDB-lite"/>
    </source>
</evidence>
<dbReference type="PANTHER" id="PTHR31286">
    <property type="entry name" value="GLYCINE-RICH CELL WALL STRUCTURAL PROTEIN 1.8-LIKE"/>
    <property type="match status" value="1"/>
</dbReference>
<protein>
    <submittedName>
        <fullName evidence="2">Uncharacterized protein</fullName>
    </submittedName>
</protein>
<dbReference type="InterPro" id="IPR040256">
    <property type="entry name" value="At4g02000-like"/>
</dbReference>
<comment type="caution">
    <text evidence="2">The sequence shown here is derived from an EMBL/GenBank/DDBJ whole genome shotgun (WGS) entry which is preliminary data.</text>
</comment>
<dbReference type="AlphaFoldDB" id="A0A699GR04"/>
<reference evidence="2" key="1">
    <citation type="journal article" date="2019" name="Sci. Rep.">
        <title>Draft genome of Tanacetum cinerariifolium, the natural source of mosquito coil.</title>
        <authorList>
            <person name="Yamashiro T."/>
            <person name="Shiraishi A."/>
            <person name="Satake H."/>
            <person name="Nakayama K."/>
        </authorList>
    </citation>
    <scope>NUCLEOTIDE SEQUENCE</scope>
</reference>
<accession>A0A699GR04</accession>
<name>A0A699GR04_TANCI</name>
<organism evidence="2">
    <name type="scientific">Tanacetum cinerariifolium</name>
    <name type="common">Dalmatian daisy</name>
    <name type="synonym">Chrysanthemum cinerariifolium</name>
    <dbReference type="NCBI Taxonomy" id="118510"/>
    <lineage>
        <taxon>Eukaryota</taxon>
        <taxon>Viridiplantae</taxon>
        <taxon>Streptophyta</taxon>
        <taxon>Embryophyta</taxon>
        <taxon>Tracheophyta</taxon>
        <taxon>Spermatophyta</taxon>
        <taxon>Magnoliopsida</taxon>
        <taxon>eudicotyledons</taxon>
        <taxon>Gunneridae</taxon>
        <taxon>Pentapetalae</taxon>
        <taxon>asterids</taxon>
        <taxon>campanulids</taxon>
        <taxon>Asterales</taxon>
        <taxon>Asteraceae</taxon>
        <taxon>Asteroideae</taxon>
        <taxon>Anthemideae</taxon>
        <taxon>Anthemidinae</taxon>
        <taxon>Tanacetum</taxon>
    </lineage>
</organism>
<dbReference type="EMBL" id="BKCJ010040204">
    <property type="protein sequence ID" value="GEV96231.1"/>
    <property type="molecule type" value="Genomic_DNA"/>
</dbReference>
<dbReference type="PANTHER" id="PTHR31286:SF99">
    <property type="entry name" value="DUF4283 DOMAIN-CONTAINING PROTEIN"/>
    <property type="match status" value="1"/>
</dbReference>
<evidence type="ECO:0000313" key="2">
    <source>
        <dbReference type="EMBL" id="GEV96231.1"/>
    </source>
</evidence>